<dbReference type="EMBL" id="CP095043">
    <property type="protein sequence ID" value="UOQ59918.1"/>
    <property type="molecule type" value="Genomic_DNA"/>
</dbReference>
<name>A0ABY4FUI1_9MICO</name>
<organism evidence="3 4">
    <name type="scientific">Leucobacter rhizosphaerae</name>
    <dbReference type="NCBI Taxonomy" id="2932245"/>
    <lineage>
        <taxon>Bacteria</taxon>
        <taxon>Bacillati</taxon>
        <taxon>Actinomycetota</taxon>
        <taxon>Actinomycetes</taxon>
        <taxon>Micrococcales</taxon>
        <taxon>Microbacteriaceae</taxon>
        <taxon>Leucobacter</taxon>
    </lineage>
</organism>
<dbReference type="InterPro" id="IPR013207">
    <property type="entry name" value="LGFP"/>
</dbReference>
<protein>
    <recommendedName>
        <fullName evidence="5">LGFP repeat-containing protein</fullName>
    </recommendedName>
</protein>
<keyword evidence="2" id="KW-0732">Signal</keyword>
<sequence>MARNGAGIGRRLLAVLAASAIALTGLQVVAAPAQAVNATDFNPSNIISDAEFYNGSSMTTAEVQSFLNQRLPRCTIGDPGRLPWSPYGSTFIASVCLKDSAFTTTTRPANAYCHAYVGATNESAAAIINKVSRACNINPKVLMVMLEKEQSLITDSWPTVRQYDRAMGYACPDSGPNNSANCDPSQTGFPQQVYRAAWQLQVYKAFPNSYNYKPFQVNTIQWNPDIGCGTSQVYIENWATAALYIYTPYRPNQAALNAGWGTGDSCSSYGNRNFFLLYNTWFTTSTIPGQAQIDAKYAQNGWLGAATSSYTVHTANGGGTVRAYTNGAVTWRTGASAAYVLTGDFRTFFGTQGGLAGTLGWPTSDAAAKGPGRTQAFQGGAVSHTAQHGFLTVSGEIRSTFASAGLGYDGPLGWPTANRSCSSSSNCVQPFEQGTIKLTGSSAVVSIPAIDTVASAERSSLGAVSRGAQGQRVHGGGFVQAHANGAIAWSKTTGAFSISGAVREALGANGGIAGYLGWPVSAVSCATSGVCTQNFQGGSISVDASGHATVMSTAVATAYASLLNAGVDLGRSLGNTRTVTGGAGGTVHNFEQGAIAVSDRTGAFAVMAPIRTPYNAAGGLTGALGWPTGNARLEAANGGGTVQGFENGAVTSTSTGSFVLTGAMRTKFGALGGLVGSLGWPTSNAVSHTVQGGGTVQAFQNGALTHRSGAANPVLLNGEIRRVFGESGGLAGTPGWPSADAKSEPANGGGSVQGFQGAAIASSPHGTFLVSGPMRAFFNAQGGLTGTVGWPTSAMTCTGDECRQDFQGATLTWNSVTKQGSVIPLGSGLVDSTEATPETTEATPESSEPSTPPAAESGDDPTGGSDDAVAESEGE</sequence>
<feature type="chain" id="PRO_5046132292" description="LGFP repeat-containing protein" evidence="2">
    <location>
        <begin position="31"/>
        <end position="875"/>
    </location>
</feature>
<evidence type="ECO:0008006" key="5">
    <source>
        <dbReference type="Google" id="ProtNLM"/>
    </source>
</evidence>
<evidence type="ECO:0000313" key="3">
    <source>
        <dbReference type="EMBL" id="UOQ59918.1"/>
    </source>
</evidence>
<feature type="region of interest" description="Disordered" evidence="1">
    <location>
        <begin position="824"/>
        <end position="875"/>
    </location>
</feature>
<dbReference type="Pfam" id="PF08310">
    <property type="entry name" value="LGFP"/>
    <property type="match status" value="6"/>
</dbReference>
<dbReference type="RefSeq" id="WP_244685185.1">
    <property type="nucleotide sequence ID" value="NZ_CP095043.1"/>
</dbReference>
<reference evidence="3 4" key="1">
    <citation type="submission" date="2022-04" db="EMBL/GenBank/DDBJ databases">
        <title>Leucobacter sp. isolated from rhizosphere of onion.</title>
        <authorList>
            <person name="Won M."/>
            <person name="Lee C.-M."/>
            <person name="Woen H.-Y."/>
            <person name="Kwon S.-W."/>
        </authorList>
    </citation>
    <scope>NUCLEOTIDE SEQUENCE [LARGE SCALE GENOMIC DNA]</scope>
    <source>
        <strain evidence="3 4">H25R-14</strain>
    </source>
</reference>
<keyword evidence="4" id="KW-1185">Reference proteome</keyword>
<evidence type="ECO:0000313" key="4">
    <source>
        <dbReference type="Proteomes" id="UP000831775"/>
    </source>
</evidence>
<evidence type="ECO:0000256" key="2">
    <source>
        <dbReference type="SAM" id="SignalP"/>
    </source>
</evidence>
<accession>A0ABY4FUI1</accession>
<feature type="compositionally biased region" description="Low complexity" evidence="1">
    <location>
        <begin position="832"/>
        <end position="856"/>
    </location>
</feature>
<proteinExistence type="predicted"/>
<evidence type="ECO:0000256" key="1">
    <source>
        <dbReference type="SAM" id="MobiDB-lite"/>
    </source>
</evidence>
<dbReference type="Proteomes" id="UP000831775">
    <property type="component" value="Chromosome"/>
</dbReference>
<gene>
    <name evidence="3" type="ORF">MUN76_12835</name>
</gene>
<feature type="region of interest" description="Disordered" evidence="1">
    <location>
        <begin position="728"/>
        <end position="750"/>
    </location>
</feature>
<feature type="signal peptide" evidence="2">
    <location>
        <begin position="1"/>
        <end position="30"/>
    </location>
</feature>